<proteinExistence type="predicted"/>
<gene>
    <name evidence="2" type="ordered locus">Os05g0382400</name>
</gene>
<dbReference type="Gramene" id="Os05t0382400-01">
    <property type="protein sequence ID" value="Os05t0382400-01"/>
    <property type="gene ID" value="Os05g0382400"/>
</dbReference>
<organism evidence="2 3">
    <name type="scientific">Oryza sativa subsp. japonica</name>
    <name type="common">Rice</name>
    <dbReference type="NCBI Taxonomy" id="39947"/>
    <lineage>
        <taxon>Eukaryota</taxon>
        <taxon>Viridiplantae</taxon>
        <taxon>Streptophyta</taxon>
        <taxon>Embryophyta</taxon>
        <taxon>Tracheophyta</taxon>
        <taxon>Spermatophyta</taxon>
        <taxon>Magnoliopsida</taxon>
        <taxon>Liliopsida</taxon>
        <taxon>Poales</taxon>
        <taxon>Poaceae</taxon>
        <taxon>BOP clade</taxon>
        <taxon>Oryzoideae</taxon>
        <taxon>Oryzeae</taxon>
        <taxon>Oryzinae</taxon>
        <taxon>Oryza</taxon>
        <taxon>Oryza sativa</taxon>
    </lineage>
</organism>
<dbReference type="Proteomes" id="UP000000763">
    <property type="component" value="Chromosome 5"/>
</dbReference>
<dbReference type="AlphaFoldDB" id="A0A0P0WLM1"/>
<accession>A0A0P0WLM1</accession>
<dbReference type="EMBL" id="AP008211">
    <property type="protein sequence ID" value="BAF17320.1"/>
    <property type="molecule type" value="Genomic_DNA"/>
</dbReference>
<feature type="compositionally biased region" description="Polar residues" evidence="1">
    <location>
        <begin position="64"/>
        <end position="87"/>
    </location>
</feature>
<feature type="compositionally biased region" description="Low complexity" evidence="1">
    <location>
        <begin position="51"/>
        <end position="63"/>
    </location>
</feature>
<reference evidence="3" key="2">
    <citation type="journal article" date="2008" name="Nucleic Acids Res.">
        <title>The rice annotation project database (RAP-DB): 2008 update.</title>
        <authorList>
            <consortium name="The rice annotation project (RAP)"/>
        </authorList>
    </citation>
    <scope>GENOME REANNOTATION</scope>
    <source>
        <strain evidence="3">cv. Nipponbare</strain>
    </source>
</reference>
<feature type="compositionally biased region" description="Basic and acidic residues" evidence="1">
    <location>
        <begin position="109"/>
        <end position="121"/>
    </location>
</feature>
<reference evidence="2 3" key="1">
    <citation type="journal article" date="2005" name="Nature">
        <title>The map-based sequence of the rice genome.</title>
        <authorList>
            <consortium name="International rice genome sequencing project (IRGSP)"/>
            <person name="Matsumoto T."/>
            <person name="Wu J."/>
            <person name="Kanamori H."/>
            <person name="Katayose Y."/>
            <person name="Fujisawa M."/>
            <person name="Namiki N."/>
            <person name="Mizuno H."/>
            <person name="Yamamoto K."/>
            <person name="Antonio B.A."/>
            <person name="Baba T."/>
            <person name="Sakata K."/>
            <person name="Nagamura Y."/>
            <person name="Aoki H."/>
            <person name="Arikawa K."/>
            <person name="Arita K."/>
            <person name="Bito T."/>
            <person name="Chiden Y."/>
            <person name="Fujitsuka N."/>
            <person name="Fukunaka R."/>
            <person name="Hamada M."/>
            <person name="Harada C."/>
            <person name="Hayashi A."/>
            <person name="Hijishita S."/>
            <person name="Honda M."/>
            <person name="Hosokawa S."/>
            <person name="Ichikawa Y."/>
            <person name="Idonuma A."/>
            <person name="Iijima M."/>
            <person name="Ikeda M."/>
            <person name="Ikeno M."/>
            <person name="Ito K."/>
            <person name="Ito S."/>
            <person name="Ito T."/>
            <person name="Ito Y."/>
            <person name="Ito Y."/>
            <person name="Iwabuchi A."/>
            <person name="Kamiya K."/>
            <person name="Karasawa W."/>
            <person name="Kurita K."/>
            <person name="Katagiri S."/>
            <person name="Kikuta A."/>
            <person name="Kobayashi H."/>
            <person name="Kobayashi N."/>
            <person name="Machita K."/>
            <person name="Maehara T."/>
            <person name="Masukawa M."/>
            <person name="Mizubayashi T."/>
            <person name="Mukai Y."/>
            <person name="Nagasaki H."/>
            <person name="Nagata Y."/>
            <person name="Naito S."/>
            <person name="Nakashima M."/>
            <person name="Nakama Y."/>
            <person name="Nakamichi Y."/>
            <person name="Nakamura M."/>
            <person name="Meguro A."/>
            <person name="Negishi M."/>
            <person name="Ohta I."/>
            <person name="Ohta T."/>
            <person name="Okamoto M."/>
            <person name="Ono N."/>
            <person name="Saji S."/>
            <person name="Sakaguchi M."/>
            <person name="Sakai K."/>
            <person name="Shibata M."/>
            <person name="Shimokawa T."/>
            <person name="Song J."/>
            <person name="Takazaki Y."/>
            <person name="Terasawa K."/>
            <person name="Tsugane M."/>
            <person name="Tsuji K."/>
            <person name="Ueda S."/>
            <person name="Waki K."/>
            <person name="Yamagata H."/>
            <person name="Yamamoto M."/>
            <person name="Yamamoto S."/>
            <person name="Yamane H."/>
            <person name="Yoshiki S."/>
            <person name="Yoshihara R."/>
            <person name="Yukawa K."/>
            <person name="Zhong H."/>
            <person name="Yano M."/>
            <person name="Yuan Q."/>
            <person name="Ouyang S."/>
            <person name="Liu J."/>
            <person name="Jones K.M."/>
            <person name="Gansberger K."/>
            <person name="Moffat K."/>
            <person name="Hill J."/>
            <person name="Bera J."/>
            <person name="Fadrosh D."/>
            <person name="Jin S."/>
            <person name="Johri S."/>
            <person name="Kim M."/>
            <person name="Overton L."/>
            <person name="Reardon M."/>
            <person name="Tsitrin T."/>
            <person name="Vuong H."/>
            <person name="Weaver B."/>
            <person name="Ciecko A."/>
            <person name="Tallon L."/>
            <person name="Jackson J."/>
            <person name="Pai G."/>
            <person name="Aken S.V."/>
            <person name="Utterback T."/>
            <person name="Reidmuller S."/>
            <person name="Feldblyum T."/>
            <person name="Hsiao J."/>
            <person name="Zismann V."/>
            <person name="Iobst S."/>
            <person name="de Vazeille A.R."/>
            <person name="Buell C.R."/>
            <person name="Ying K."/>
            <person name="Li Y."/>
            <person name="Lu T."/>
            <person name="Huang Y."/>
            <person name="Zhao Q."/>
            <person name="Feng Q."/>
            <person name="Zhang L."/>
            <person name="Zhu J."/>
            <person name="Weng Q."/>
            <person name="Mu J."/>
            <person name="Lu Y."/>
            <person name="Fan D."/>
            <person name="Liu Y."/>
            <person name="Guan J."/>
            <person name="Zhang Y."/>
            <person name="Yu S."/>
            <person name="Liu X."/>
            <person name="Zhang Y."/>
            <person name="Hong G."/>
            <person name="Han B."/>
            <person name="Choisne N."/>
            <person name="Demange N."/>
            <person name="Orjeda G."/>
            <person name="Samain S."/>
            <person name="Cattolico L."/>
            <person name="Pelletier E."/>
            <person name="Couloux A."/>
            <person name="Segurens B."/>
            <person name="Wincker P."/>
            <person name="D'Hont A."/>
            <person name="Scarpelli C."/>
            <person name="Weissenbach J."/>
            <person name="Salanoubat M."/>
            <person name="Quetier F."/>
            <person name="Yu Y."/>
            <person name="Kim H.R."/>
            <person name="Rambo T."/>
            <person name="Currie J."/>
            <person name="Collura K."/>
            <person name="Luo M."/>
            <person name="Yang T."/>
            <person name="Ammiraju J.S.S."/>
            <person name="Engler F."/>
            <person name="Soderlund C."/>
            <person name="Wing R.A."/>
            <person name="Palmer L.E."/>
            <person name="de la Bastide M."/>
            <person name="Spiegel L."/>
            <person name="Nascimento L."/>
            <person name="Zutavern T."/>
            <person name="O'Shaughnessy A."/>
            <person name="Dike S."/>
            <person name="Dedhia N."/>
            <person name="Preston R."/>
            <person name="Balija V."/>
            <person name="McCombie W.R."/>
            <person name="Chow T."/>
            <person name="Chen H."/>
            <person name="Chung M."/>
            <person name="Chen C."/>
            <person name="Shaw J."/>
            <person name="Wu H."/>
            <person name="Hsiao K."/>
            <person name="Chao Y."/>
            <person name="Chu M."/>
            <person name="Cheng C."/>
            <person name="Hour A."/>
            <person name="Lee P."/>
            <person name="Lin S."/>
            <person name="Lin Y."/>
            <person name="Liou J."/>
            <person name="Liu S."/>
            <person name="Hsing Y."/>
            <person name="Raghuvanshi S."/>
            <person name="Mohanty A."/>
            <person name="Bharti A.K."/>
            <person name="Gaur A."/>
            <person name="Gupta V."/>
            <person name="Kumar D."/>
            <person name="Ravi V."/>
            <person name="Vij S."/>
            <person name="Kapur A."/>
            <person name="Khurana P."/>
            <person name="Khurana P."/>
            <person name="Khurana J.P."/>
            <person name="Tyagi A.K."/>
            <person name="Gaikwad K."/>
            <person name="Singh A."/>
            <person name="Dalal V."/>
            <person name="Srivastava S."/>
            <person name="Dixit A."/>
            <person name="Pal A.K."/>
            <person name="Ghazi I.A."/>
            <person name="Yadav M."/>
            <person name="Pandit A."/>
            <person name="Bhargava A."/>
            <person name="Sureshbabu K."/>
            <person name="Batra K."/>
            <person name="Sharma T.R."/>
            <person name="Mohapatra T."/>
            <person name="Singh N.K."/>
            <person name="Messing J."/>
            <person name="Nelson A.B."/>
            <person name="Fuks G."/>
            <person name="Kavchok S."/>
            <person name="Keizer G."/>
            <person name="Linton E."/>
            <person name="Llaca V."/>
            <person name="Song R."/>
            <person name="Tanyolac B."/>
            <person name="Young S."/>
            <person name="Ho-Il K."/>
            <person name="Hahn J.H."/>
            <person name="Sangsakoo G."/>
            <person name="Vanavichit A."/>
            <person name="de Mattos Luiz.A.T."/>
            <person name="Zimmer P.D."/>
            <person name="Malone G."/>
            <person name="Dellagostin O."/>
            <person name="de Oliveira A.C."/>
            <person name="Bevan M."/>
            <person name="Bancroft I."/>
            <person name="Minx P."/>
            <person name="Cordum H."/>
            <person name="Wilson R."/>
            <person name="Cheng Z."/>
            <person name="Jin W."/>
            <person name="Jiang J."/>
            <person name="Leong S.A."/>
            <person name="Iwama H."/>
            <person name="Gojobori T."/>
            <person name="Itoh T."/>
            <person name="Niimura Y."/>
            <person name="Fujii Y."/>
            <person name="Habara T."/>
            <person name="Sakai H."/>
            <person name="Sato Y."/>
            <person name="Wilson G."/>
            <person name="Kumar K."/>
            <person name="McCouch S."/>
            <person name="Juretic N."/>
            <person name="Hoen D."/>
            <person name="Wright S."/>
            <person name="Bruskiewich R."/>
            <person name="Bureau T."/>
            <person name="Miyao A."/>
            <person name="Hirochika H."/>
            <person name="Nishikawa T."/>
            <person name="Kadowaki K."/>
            <person name="Sugiura M."/>
            <person name="Burr B."/>
            <person name="Sasaki T."/>
        </authorList>
    </citation>
    <scope>NUCLEOTIDE SEQUENCE [LARGE SCALE GENOMIC DNA]</scope>
    <source>
        <strain evidence="3">cv. Nipponbare</strain>
    </source>
</reference>
<dbReference type="KEGG" id="dosa:Os05g0382400"/>
<sequence>MTPMASRSRRELPTLTRPVSFRTRVNGASALRKEISTAASNAAKRASWRPESSLAVSSSVELSTPNATWQMLSKANRRSASCRSTASPDAAAASRNGRSPPRRCTARTSSEKRRSAREEKA</sequence>
<evidence type="ECO:0000313" key="3">
    <source>
        <dbReference type="Proteomes" id="UP000000763"/>
    </source>
</evidence>
<feature type="region of interest" description="Disordered" evidence="1">
    <location>
        <begin position="38"/>
        <end position="121"/>
    </location>
</feature>
<evidence type="ECO:0000313" key="2">
    <source>
        <dbReference type="EMBL" id="BAF17320.1"/>
    </source>
</evidence>
<protein>
    <submittedName>
        <fullName evidence="2">Os05g0382400 protein</fullName>
    </submittedName>
</protein>
<name>A0A0P0WLM1_ORYSJ</name>
<evidence type="ECO:0000256" key="1">
    <source>
        <dbReference type="SAM" id="MobiDB-lite"/>
    </source>
</evidence>